<dbReference type="EMBL" id="CAXAMM010040848">
    <property type="protein sequence ID" value="CAK9095782.1"/>
    <property type="molecule type" value="Genomic_DNA"/>
</dbReference>
<feature type="region of interest" description="Disordered" evidence="1">
    <location>
        <begin position="169"/>
        <end position="189"/>
    </location>
</feature>
<organism evidence="4 6">
    <name type="scientific">Durusdinium trenchii</name>
    <dbReference type="NCBI Taxonomy" id="1381693"/>
    <lineage>
        <taxon>Eukaryota</taxon>
        <taxon>Sar</taxon>
        <taxon>Alveolata</taxon>
        <taxon>Dinophyceae</taxon>
        <taxon>Suessiales</taxon>
        <taxon>Symbiodiniaceae</taxon>
        <taxon>Durusdinium</taxon>
    </lineage>
</organism>
<sequence>VQTSVSSLLQGGTDRTEVFEDLGTASGVYGSTTVSSTQVNQQVAIGLSNAFASDVRTAAGSTFAVGGAINRLAPPGEEYLFGFTTNSNLVASNKLIISYADSAVDVTPSLNFGNVLVGTQSSPQDYVVTNVGDLGSVLTGSFAPLSSGPFSSLADLPFVLSENETGIRPTTFSPTIRGESISTTGVSTNAGDMNSSLQGRGVAPVATVDASEQFGLTRIGSTSTVSVTVANVGDGNLSGLGAVSNLQFFAGGSGGSFDSPNFNYSMVDATSLDLRYTYHPTSRSGPESHDFEIQFLNGSADGQNLANDVGFTLTGQAVGPIAHTTPLDLAASLPEEFPFDFGEVNLDEVSSPQFLTVQNITTDSGSESLVGLTLVDAYFVGGDTGQFRLTNFTPGTVLSPGESFDLGLEFSPLEYSGYMTTQLWLVTDEGAAFGNAGRTLYFDLRGKALTVAVPEPTTKALAACGALLMVAIKRIRRRSS</sequence>
<dbReference type="EMBL" id="CAXAMM010040541">
    <property type="protein sequence ID" value="CAK9093952.1"/>
    <property type="molecule type" value="Genomic_DNA"/>
</dbReference>
<dbReference type="Proteomes" id="UP001642464">
    <property type="component" value="Unassembled WGS sequence"/>
</dbReference>
<evidence type="ECO:0000256" key="1">
    <source>
        <dbReference type="SAM" id="MobiDB-lite"/>
    </source>
</evidence>
<dbReference type="EMBL" id="CAXAMM010040542">
    <property type="protein sequence ID" value="CAK9093957.1"/>
    <property type="molecule type" value="Genomic_DNA"/>
</dbReference>
<feature type="non-terminal residue" evidence="4">
    <location>
        <position position="1"/>
    </location>
</feature>
<evidence type="ECO:0000313" key="3">
    <source>
        <dbReference type="EMBL" id="CAK9093952.1"/>
    </source>
</evidence>
<dbReference type="InterPro" id="IPR013783">
    <property type="entry name" value="Ig-like_fold"/>
</dbReference>
<evidence type="ECO:0000313" key="2">
    <source>
        <dbReference type="EMBL" id="CAK9090903.1"/>
    </source>
</evidence>
<proteinExistence type="predicted"/>
<gene>
    <name evidence="2" type="ORF">SCF082_LOCUS42857</name>
    <name evidence="3" type="ORF">SCF082_LOCUS44181</name>
    <name evidence="4" type="ORF">SCF082_LOCUS44183</name>
    <name evidence="5" type="ORF">SCF082_LOCUS44982</name>
</gene>
<accession>A0ABP0R074</accession>
<protein>
    <submittedName>
        <fullName evidence="4">ASH domain-containing protein</fullName>
    </submittedName>
</protein>
<comment type="caution">
    <text evidence="4">The sequence shown here is derived from an EMBL/GenBank/DDBJ whole genome shotgun (WGS) entry which is preliminary data.</text>
</comment>
<name>A0ABP0R074_9DINO</name>
<evidence type="ECO:0000313" key="5">
    <source>
        <dbReference type="EMBL" id="CAK9095782.1"/>
    </source>
</evidence>
<reference evidence="4 6" key="1">
    <citation type="submission" date="2024-02" db="EMBL/GenBank/DDBJ databases">
        <authorList>
            <person name="Chen Y."/>
            <person name="Shah S."/>
            <person name="Dougan E. K."/>
            <person name="Thang M."/>
            <person name="Chan C."/>
        </authorList>
    </citation>
    <scope>NUCLEOTIDE SEQUENCE [LARGE SCALE GENOMIC DNA]</scope>
</reference>
<dbReference type="Gene3D" id="2.60.40.10">
    <property type="entry name" value="Immunoglobulins"/>
    <property type="match status" value="1"/>
</dbReference>
<evidence type="ECO:0000313" key="4">
    <source>
        <dbReference type="EMBL" id="CAK9093957.1"/>
    </source>
</evidence>
<evidence type="ECO:0000313" key="6">
    <source>
        <dbReference type="Proteomes" id="UP001642464"/>
    </source>
</evidence>
<dbReference type="EMBL" id="CAXAMM010040069">
    <property type="protein sequence ID" value="CAK9090903.1"/>
    <property type="molecule type" value="Genomic_DNA"/>
</dbReference>
<keyword evidence="6" id="KW-1185">Reference proteome</keyword>